<sequence>MDESWEEWISYLEKDEFHLFNEHMNSLMEELKGENSNLNKESTTLVSNNMGNSSSLVEITSTSLKQHAPPHKPFFSSSSMSYNLSFEDSTAVPNSPKKTCQYKGEHSKETQEEELDHKNPKRSRSSSQTQDHIMTERKRRANLTRMFITLSANIPGLKKLDKASVLTDTIDYVKYLQKRVKDLEEDNKMRKMESLVRFKMNKSNVTSNGLDSPIKICPIVEARVSSKDVLIRVMCEKKKDIVPKLLAKLEAHNLSVICSNVLPFGNSTLNITSIAKEMDECNLFNHMHSLVEVFKGENPVQSEPSWKRHPSDANLTEESTTLLSNIFNSSSFEENIGNTSLIPHASSNKPIFSSSTSYNLSFEDITALPLIPKKTSQYHSEQHPKEAQQEPDHNRKSKRGRSSSHVQDHIMNERKRRENIARMFIEFSAIIPGLKKMDKVSVLKSAIDYVKYLEKRVKDLEDQNKKRRIESSLCFKVNRSNVSDYFSSTRDSLDRTTPIKIFPKVEVRVSAKDVLIKIMCKQQKDIVPMLLLKLEALNLSITCINVLSFGNSTLNNITIITQMEHEFSLTMDDLVKILTDDLLECCSLQQ</sequence>
<feature type="compositionally biased region" description="Basic and acidic residues" evidence="6">
    <location>
        <begin position="103"/>
        <end position="118"/>
    </location>
</feature>
<comment type="caution">
    <text evidence="8">The sequence shown here is derived from an EMBL/GenBank/DDBJ whole genome shotgun (WGS) entry which is preliminary data.</text>
</comment>
<evidence type="ECO:0000256" key="5">
    <source>
        <dbReference type="SAM" id="Coils"/>
    </source>
</evidence>
<dbReference type="GO" id="GO:0046983">
    <property type="term" value="F:protein dimerization activity"/>
    <property type="evidence" value="ECO:0007669"/>
    <property type="project" value="InterPro"/>
</dbReference>
<keyword evidence="2" id="KW-0805">Transcription regulation</keyword>
<dbReference type="GO" id="GO:0005634">
    <property type="term" value="C:nucleus"/>
    <property type="evidence" value="ECO:0007669"/>
    <property type="project" value="UniProtKB-SubCell"/>
</dbReference>
<proteinExistence type="predicted"/>
<comment type="subcellular location">
    <subcellularLocation>
        <location evidence="1">Nucleus</location>
    </subcellularLocation>
</comment>
<evidence type="ECO:0000259" key="7">
    <source>
        <dbReference type="PROSITE" id="PS50888"/>
    </source>
</evidence>
<dbReference type="SUPFAM" id="SSF47459">
    <property type="entry name" value="HLH, helix-loop-helix DNA-binding domain"/>
    <property type="match status" value="2"/>
</dbReference>
<dbReference type="AlphaFoldDB" id="A0AAN9MFN7"/>
<organism evidence="8 9">
    <name type="scientific">Canavalia gladiata</name>
    <name type="common">Sword bean</name>
    <name type="synonym">Dolichos gladiatus</name>
    <dbReference type="NCBI Taxonomy" id="3824"/>
    <lineage>
        <taxon>Eukaryota</taxon>
        <taxon>Viridiplantae</taxon>
        <taxon>Streptophyta</taxon>
        <taxon>Embryophyta</taxon>
        <taxon>Tracheophyta</taxon>
        <taxon>Spermatophyta</taxon>
        <taxon>Magnoliopsida</taxon>
        <taxon>eudicotyledons</taxon>
        <taxon>Gunneridae</taxon>
        <taxon>Pentapetalae</taxon>
        <taxon>rosids</taxon>
        <taxon>fabids</taxon>
        <taxon>Fabales</taxon>
        <taxon>Fabaceae</taxon>
        <taxon>Papilionoideae</taxon>
        <taxon>50 kb inversion clade</taxon>
        <taxon>NPAAA clade</taxon>
        <taxon>indigoferoid/millettioid clade</taxon>
        <taxon>Phaseoleae</taxon>
        <taxon>Canavalia</taxon>
    </lineage>
</organism>
<feature type="domain" description="BHLH" evidence="7">
    <location>
        <begin position="404"/>
        <end position="453"/>
    </location>
</feature>
<keyword evidence="9" id="KW-1185">Reference proteome</keyword>
<evidence type="ECO:0000256" key="6">
    <source>
        <dbReference type="SAM" id="MobiDB-lite"/>
    </source>
</evidence>
<gene>
    <name evidence="8" type="ORF">VNO77_09192</name>
</gene>
<protein>
    <recommendedName>
        <fullName evidence="7">BHLH domain-containing protein</fullName>
    </recommendedName>
</protein>
<evidence type="ECO:0000256" key="3">
    <source>
        <dbReference type="ARBA" id="ARBA00023163"/>
    </source>
</evidence>
<dbReference type="InterPro" id="IPR036638">
    <property type="entry name" value="HLH_DNA-bd_sf"/>
</dbReference>
<evidence type="ECO:0000313" key="9">
    <source>
        <dbReference type="Proteomes" id="UP001367508"/>
    </source>
</evidence>
<feature type="compositionally biased region" description="Polar residues" evidence="6">
    <location>
        <begin position="87"/>
        <end position="98"/>
    </location>
</feature>
<dbReference type="SMART" id="SM00353">
    <property type="entry name" value="HLH"/>
    <property type="match status" value="2"/>
</dbReference>
<dbReference type="PANTHER" id="PTHR45959:SF2">
    <property type="entry name" value="BHLH TRANSCRIPTION FACTOR"/>
    <property type="match status" value="1"/>
</dbReference>
<feature type="compositionally biased region" description="Basic and acidic residues" evidence="6">
    <location>
        <begin position="380"/>
        <end position="394"/>
    </location>
</feature>
<evidence type="ECO:0000256" key="2">
    <source>
        <dbReference type="ARBA" id="ARBA00023015"/>
    </source>
</evidence>
<evidence type="ECO:0000256" key="1">
    <source>
        <dbReference type="ARBA" id="ARBA00004123"/>
    </source>
</evidence>
<name>A0AAN9MFN7_CANGL</name>
<feature type="region of interest" description="Disordered" evidence="6">
    <location>
        <begin position="86"/>
        <end position="138"/>
    </location>
</feature>
<keyword evidence="4" id="KW-0539">Nucleus</keyword>
<dbReference type="EMBL" id="JAYMYQ010000002">
    <property type="protein sequence ID" value="KAK7350498.1"/>
    <property type="molecule type" value="Genomic_DNA"/>
</dbReference>
<accession>A0AAN9MFN7</accession>
<keyword evidence="3" id="KW-0804">Transcription</keyword>
<dbReference type="Gene3D" id="4.10.280.10">
    <property type="entry name" value="Helix-loop-helix DNA-binding domain"/>
    <property type="match status" value="2"/>
</dbReference>
<dbReference type="PANTHER" id="PTHR45959">
    <property type="entry name" value="BHLH TRANSCRIPTION FACTOR"/>
    <property type="match status" value="1"/>
</dbReference>
<dbReference type="InterPro" id="IPR052610">
    <property type="entry name" value="bHLH_transcription_regulator"/>
</dbReference>
<feature type="region of interest" description="Disordered" evidence="6">
    <location>
        <begin position="376"/>
        <end position="413"/>
    </location>
</feature>
<feature type="coiled-coil region" evidence="5">
    <location>
        <begin position="443"/>
        <end position="470"/>
    </location>
</feature>
<evidence type="ECO:0000313" key="8">
    <source>
        <dbReference type="EMBL" id="KAK7350498.1"/>
    </source>
</evidence>
<dbReference type="Pfam" id="PF00010">
    <property type="entry name" value="HLH"/>
    <property type="match status" value="2"/>
</dbReference>
<evidence type="ECO:0000256" key="4">
    <source>
        <dbReference type="ARBA" id="ARBA00023242"/>
    </source>
</evidence>
<keyword evidence="5" id="KW-0175">Coiled coil</keyword>
<feature type="domain" description="BHLH" evidence="7">
    <location>
        <begin position="127"/>
        <end position="176"/>
    </location>
</feature>
<reference evidence="8 9" key="1">
    <citation type="submission" date="2024-01" db="EMBL/GenBank/DDBJ databases">
        <title>The genomes of 5 underutilized Papilionoideae crops provide insights into root nodulation and disease resistanc.</title>
        <authorList>
            <person name="Jiang F."/>
        </authorList>
    </citation>
    <scope>NUCLEOTIDE SEQUENCE [LARGE SCALE GENOMIC DNA]</scope>
    <source>
        <strain evidence="8">LVBAO_FW01</strain>
        <tissue evidence="8">Leaves</tissue>
    </source>
</reference>
<dbReference type="PROSITE" id="PS50888">
    <property type="entry name" value="BHLH"/>
    <property type="match status" value="2"/>
</dbReference>
<feature type="coiled-coil region" evidence="5">
    <location>
        <begin position="21"/>
        <end position="48"/>
    </location>
</feature>
<dbReference type="InterPro" id="IPR011598">
    <property type="entry name" value="bHLH_dom"/>
</dbReference>
<dbReference type="Proteomes" id="UP001367508">
    <property type="component" value="Unassembled WGS sequence"/>
</dbReference>